<reference evidence="15" key="1">
    <citation type="journal article" date="2023" name="Insect Mol. Biol.">
        <title>Genome sequencing provides insights into the evolution of gene families encoding plant cell wall-degrading enzymes in longhorned beetles.</title>
        <authorList>
            <person name="Shin N.R."/>
            <person name="Okamura Y."/>
            <person name="Kirsch R."/>
            <person name="Pauchet Y."/>
        </authorList>
    </citation>
    <scope>NUCLEOTIDE SEQUENCE</scope>
    <source>
        <strain evidence="15">MMC_N1</strain>
    </source>
</reference>
<keyword evidence="10 13" id="KW-0408">Iron</keyword>
<evidence type="ECO:0000256" key="13">
    <source>
        <dbReference type="RuleBase" id="RU000461"/>
    </source>
</evidence>
<keyword evidence="16" id="KW-1185">Reference proteome</keyword>
<evidence type="ECO:0000256" key="14">
    <source>
        <dbReference type="SAM" id="Phobius"/>
    </source>
</evidence>
<evidence type="ECO:0000256" key="8">
    <source>
        <dbReference type="ARBA" id="ARBA00022848"/>
    </source>
</evidence>
<keyword evidence="6 13" id="KW-0479">Metal-binding</keyword>
<sequence length="307" mass="35215">MTTPVYLVVDMELVKHILTKDFNHFMDRGVYTNEKDDPIVNPATPRERRVEAHLELAELVEILARLLVMLTYIPVLSLSFIALHRKPYILYTGDGNSLTMDEIIAQSFVFFVAGYETSATTMTFALFELATRPEIQDRVRKEIKVVLRRHNDQITYDSLSELTYLTQVINETLRVYSPARFLQRQCLKNYKVPGEDVVVEKGTSVIISIKGIHYDKDYYKNPTVFDPERFNEENNKNMNSYVHLPFGQGPRACIARFGIMQVKVGLTCLLRKCKVSLNEKTKLPLKMSPNSQVSAAEGGIWLNLEDI</sequence>
<dbReference type="PANTHER" id="PTHR24292">
    <property type="entry name" value="CYTOCHROME P450"/>
    <property type="match status" value="1"/>
</dbReference>
<dbReference type="SUPFAM" id="SSF48264">
    <property type="entry name" value="Cytochrome P450"/>
    <property type="match status" value="1"/>
</dbReference>
<keyword evidence="9 13" id="KW-0560">Oxidoreductase</keyword>
<evidence type="ECO:0000256" key="9">
    <source>
        <dbReference type="ARBA" id="ARBA00023002"/>
    </source>
</evidence>
<evidence type="ECO:0000256" key="4">
    <source>
        <dbReference type="ARBA" id="ARBA00010617"/>
    </source>
</evidence>
<dbReference type="Gene3D" id="1.10.630.10">
    <property type="entry name" value="Cytochrome P450"/>
    <property type="match status" value="1"/>
</dbReference>
<protein>
    <recommendedName>
        <fullName evidence="17">Cytochrome P450</fullName>
    </recommendedName>
</protein>
<keyword evidence="14" id="KW-1133">Transmembrane helix</keyword>
<comment type="cofactor">
    <cofactor evidence="1">
        <name>heme</name>
        <dbReference type="ChEBI" id="CHEBI:30413"/>
    </cofactor>
</comment>
<keyword evidence="5 13" id="KW-0349">Heme</keyword>
<comment type="subcellular location">
    <subcellularLocation>
        <location evidence="3">Endoplasmic reticulum membrane</location>
        <topology evidence="3">Peripheral membrane protein</topology>
    </subcellularLocation>
    <subcellularLocation>
        <location evidence="2">Microsome membrane</location>
        <topology evidence="2">Peripheral membrane protein</topology>
    </subcellularLocation>
</comment>
<keyword evidence="12 14" id="KW-0472">Membrane</keyword>
<dbReference type="InterPro" id="IPR036396">
    <property type="entry name" value="Cyt_P450_sf"/>
</dbReference>
<dbReference type="Proteomes" id="UP001162164">
    <property type="component" value="Unassembled WGS sequence"/>
</dbReference>
<accession>A0ABQ9J4T9</accession>
<evidence type="ECO:0000256" key="12">
    <source>
        <dbReference type="ARBA" id="ARBA00023136"/>
    </source>
</evidence>
<keyword evidence="8" id="KW-0492">Microsome</keyword>
<evidence type="ECO:0000256" key="5">
    <source>
        <dbReference type="ARBA" id="ARBA00022617"/>
    </source>
</evidence>
<dbReference type="PANTHER" id="PTHR24292:SF100">
    <property type="entry name" value="CYTOCHROME P450 6A16, ISOFORM B-RELATED"/>
    <property type="match status" value="1"/>
</dbReference>
<dbReference type="PRINTS" id="PR00463">
    <property type="entry name" value="EP450I"/>
</dbReference>
<dbReference type="PRINTS" id="PR00385">
    <property type="entry name" value="P450"/>
</dbReference>
<dbReference type="InterPro" id="IPR001128">
    <property type="entry name" value="Cyt_P450"/>
</dbReference>
<evidence type="ECO:0000313" key="16">
    <source>
        <dbReference type="Proteomes" id="UP001162164"/>
    </source>
</evidence>
<evidence type="ECO:0000256" key="11">
    <source>
        <dbReference type="ARBA" id="ARBA00023033"/>
    </source>
</evidence>
<proteinExistence type="inferred from homology"/>
<evidence type="ECO:0000256" key="1">
    <source>
        <dbReference type="ARBA" id="ARBA00001971"/>
    </source>
</evidence>
<comment type="caution">
    <text evidence="15">The sequence shown here is derived from an EMBL/GenBank/DDBJ whole genome shotgun (WGS) entry which is preliminary data.</text>
</comment>
<keyword evidence="14" id="KW-0812">Transmembrane</keyword>
<dbReference type="PROSITE" id="PS00086">
    <property type="entry name" value="CYTOCHROME_P450"/>
    <property type="match status" value="1"/>
</dbReference>
<comment type="similarity">
    <text evidence="4 13">Belongs to the cytochrome P450 family.</text>
</comment>
<dbReference type="CDD" id="cd11056">
    <property type="entry name" value="CYP6-like"/>
    <property type="match status" value="1"/>
</dbReference>
<evidence type="ECO:0000256" key="6">
    <source>
        <dbReference type="ARBA" id="ARBA00022723"/>
    </source>
</evidence>
<dbReference type="Pfam" id="PF00067">
    <property type="entry name" value="p450"/>
    <property type="match status" value="1"/>
</dbReference>
<evidence type="ECO:0000256" key="7">
    <source>
        <dbReference type="ARBA" id="ARBA00022824"/>
    </source>
</evidence>
<organism evidence="15 16">
    <name type="scientific">Molorchus minor</name>
    <dbReference type="NCBI Taxonomy" id="1323400"/>
    <lineage>
        <taxon>Eukaryota</taxon>
        <taxon>Metazoa</taxon>
        <taxon>Ecdysozoa</taxon>
        <taxon>Arthropoda</taxon>
        <taxon>Hexapoda</taxon>
        <taxon>Insecta</taxon>
        <taxon>Pterygota</taxon>
        <taxon>Neoptera</taxon>
        <taxon>Endopterygota</taxon>
        <taxon>Coleoptera</taxon>
        <taxon>Polyphaga</taxon>
        <taxon>Cucujiformia</taxon>
        <taxon>Chrysomeloidea</taxon>
        <taxon>Cerambycidae</taxon>
        <taxon>Lamiinae</taxon>
        <taxon>Monochamini</taxon>
        <taxon>Molorchus</taxon>
    </lineage>
</organism>
<evidence type="ECO:0000256" key="10">
    <source>
        <dbReference type="ARBA" id="ARBA00023004"/>
    </source>
</evidence>
<gene>
    <name evidence="15" type="ORF">NQ317_000394</name>
</gene>
<evidence type="ECO:0000256" key="3">
    <source>
        <dbReference type="ARBA" id="ARBA00004406"/>
    </source>
</evidence>
<dbReference type="InterPro" id="IPR002401">
    <property type="entry name" value="Cyt_P450_E_grp-I"/>
</dbReference>
<evidence type="ECO:0000256" key="2">
    <source>
        <dbReference type="ARBA" id="ARBA00004174"/>
    </source>
</evidence>
<evidence type="ECO:0000313" key="15">
    <source>
        <dbReference type="EMBL" id="KAJ8973005.1"/>
    </source>
</evidence>
<dbReference type="InterPro" id="IPR017972">
    <property type="entry name" value="Cyt_P450_CS"/>
</dbReference>
<keyword evidence="11 13" id="KW-0503">Monooxygenase</keyword>
<name>A0ABQ9J4T9_9CUCU</name>
<dbReference type="InterPro" id="IPR050476">
    <property type="entry name" value="Insect_CytP450_Detox"/>
</dbReference>
<evidence type="ECO:0008006" key="17">
    <source>
        <dbReference type="Google" id="ProtNLM"/>
    </source>
</evidence>
<feature type="transmembrane region" description="Helical" evidence="14">
    <location>
        <begin position="62"/>
        <end position="83"/>
    </location>
</feature>
<dbReference type="EMBL" id="JAPWTJ010001257">
    <property type="protein sequence ID" value="KAJ8973005.1"/>
    <property type="molecule type" value="Genomic_DNA"/>
</dbReference>
<keyword evidence="7" id="KW-0256">Endoplasmic reticulum</keyword>
<feature type="transmembrane region" description="Helical" evidence="14">
    <location>
        <begin position="103"/>
        <end position="130"/>
    </location>
</feature>